<feature type="domain" description="Ras-GEF" evidence="7">
    <location>
        <begin position="861"/>
        <end position="1095"/>
    </location>
</feature>
<evidence type="ECO:0000313" key="11">
    <source>
        <dbReference type="Proteomes" id="UP000193920"/>
    </source>
</evidence>
<dbReference type="Pfam" id="PF25006">
    <property type="entry name" value="DUF7783"/>
    <property type="match status" value="1"/>
</dbReference>
<dbReference type="PANTHER" id="PTHR23113:SF368">
    <property type="entry name" value="CELL DIVISION CONTROL PROTEIN 25"/>
    <property type="match status" value="1"/>
</dbReference>
<protein>
    <submittedName>
        <fullName evidence="10">Ras GEF</fullName>
    </submittedName>
</protein>
<dbReference type="PROSITE" id="PS50009">
    <property type="entry name" value="RASGEF_CAT"/>
    <property type="match status" value="1"/>
</dbReference>
<dbReference type="GO" id="GO:0005886">
    <property type="term" value="C:plasma membrane"/>
    <property type="evidence" value="ECO:0007669"/>
    <property type="project" value="TreeGrafter"/>
</dbReference>
<feature type="region of interest" description="Disordered" evidence="5">
    <location>
        <begin position="607"/>
        <end position="628"/>
    </location>
</feature>
<dbReference type="InterPro" id="IPR000651">
    <property type="entry name" value="Ras-like_Gua-exchang_fac_N"/>
</dbReference>
<dbReference type="CDD" id="cd00201">
    <property type="entry name" value="WW"/>
    <property type="match status" value="1"/>
</dbReference>
<dbReference type="PROSITE" id="PS00720">
    <property type="entry name" value="RASGEF"/>
    <property type="match status" value="1"/>
</dbReference>
<evidence type="ECO:0000256" key="2">
    <source>
        <dbReference type="ARBA" id="ARBA00022658"/>
    </source>
</evidence>
<dbReference type="PROSITE" id="PS50002">
    <property type="entry name" value="SH3"/>
    <property type="match status" value="1"/>
</dbReference>
<gene>
    <name evidence="10" type="ORF">LY90DRAFT_699113</name>
</gene>
<dbReference type="Gene3D" id="2.30.30.40">
    <property type="entry name" value="SH3 Domains"/>
    <property type="match status" value="1"/>
</dbReference>
<evidence type="ECO:0000256" key="3">
    <source>
        <dbReference type="PROSITE-ProRule" id="PRU00168"/>
    </source>
</evidence>
<dbReference type="Gene3D" id="2.20.70.10">
    <property type="match status" value="1"/>
</dbReference>
<dbReference type="CDD" id="cd00155">
    <property type="entry name" value="RasGEF"/>
    <property type="match status" value="1"/>
</dbReference>
<dbReference type="PROSITE" id="PS50212">
    <property type="entry name" value="RASGEF_NTER"/>
    <property type="match status" value="1"/>
</dbReference>
<dbReference type="Pfam" id="PF00018">
    <property type="entry name" value="SH3_1"/>
    <property type="match status" value="1"/>
</dbReference>
<evidence type="ECO:0000259" key="8">
    <source>
        <dbReference type="PROSITE" id="PS50020"/>
    </source>
</evidence>
<feature type="domain" description="WW" evidence="8">
    <location>
        <begin position="67"/>
        <end position="94"/>
    </location>
</feature>
<dbReference type="InterPro" id="IPR001895">
    <property type="entry name" value="RASGEF_cat_dom"/>
</dbReference>
<dbReference type="OrthoDB" id="546434at2759"/>
<evidence type="ECO:0000313" key="10">
    <source>
        <dbReference type="EMBL" id="ORY74874.1"/>
    </source>
</evidence>
<dbReference type="STRING" id="1754190.A0A1Y2EUB4"/>
<proteinExistence type="predicted"/>
<feature type="compositionally biased region" description="Basic and acidic residues" evidence="5">
    <location>
        <begin position="303"/>
        <end position="313"/>
    </location>
</feature>
<dbReference type="EMBL" id="MCOG01000027">
    <property type="protein sequence ID" value="ORY74874.1"/>
    <property type="molecule type" value="Genomic_DNA"/>
</dbReference>
<dbReference type="PANTHER" id="PTHR23113">
    <property type="entry name" value="GUANINE NUCLEOTIDE EXCHANGE FACTOR"/>
    <property type="match status" value="1"/>
</dbReference>
<dbReference type="InterPro" id="IPR023578">
    <property type="entry name" value="Ras_GEF_dom_sf"/>
</dbReference>
<accession>A0A1Y2EUB4</accession>
<dbReference type="AlphaFoldDB" id="A0A1Y2EUB4"/>
<dbReference type="Proteomes" id="UP000193920">
    <property type="component" value="Unassembled WGS sequence"/>
</dbReference>
<dbReference type="InterPro" id="IPR056685">
    <property type="entry name" value="DUF7783"/>
</dbReference>
<dbReference type="SMART" id="SM00229">
    <property type="entry name" value="RasGEFN"/>
    <property type="match status" value="1"/>
</dbReference>
<feature type="domain" description="N-terminal Ras-GEF" evidence="9">
    <location>
        <begin position="697"/>
        <end position="832"/>
    </location>
</feature>
<dbReference type="GO" id="GO:0005085">
    <property type="term" value="F:guanyl-nucleotide exchange factor activity"/>
    <property type="evidence" value="ECO:0007669"/>
    <property type="project" value="UniProtKB-KW"/>
</dbReference>
<dbReference type="InterPro" id="IPR008937">
    <property type="entry name" value="Ras-like_GEF"/>
</dbReference>
<dbReference type="InterPro" id="IPR001202">
    <property type="entry name" value="WW_dom"/>
</dbReference>
<dbReference type="InterPro" id="IPR036028">
    <property type="entry name" value="SH3-like_dom_sf"/>
</dbReference>
<feature type="compositionally biased region" description="Low complexity" evidence="5">
    <location>
        <begin position="479"/>
        <end position="501"/>
    </location>
</feature>
<evidence type="ECO:0000259" key="6">
    <source>
        <dbReference type="PROSITE" id="PS50002"/>
    </source>
</evidence>
<dbReference type="PROSITE" id="PS50020">
    <property type="entry name" value="WW_DOMAIN_2"/>
    <property type="match status" value="2"/>
</dbReference>
<dbReference type="SMART" id="SM00326">
    <property type="entry name" value="SH3"/>
    <property type="match status" value="1"/>
</dbReference>
<feature type="domain" description="WW" evidence="8">
    <location>
        <begin position="107"/>
        <end position="140"/>
    </location>
</feature>
<dbReference type="Pfam" id="PF00618">
    <property type="entry name" value="RasGEF_N"/>
    <property type="match status" value="1"/>
</dbReference>
<feature type="region of interest" description="Disordered" evidence="5">
    <location>
        <begin position="303"/>
        <end position="324"/>
    </location>
</feature>
<dbReference type="Gene3D" id="1.10.840.10">
    <property type="entry name" value="Ras guanine-nucleotide exchange factors catalytic domain"/>
    <property type="match status" value="1"/>
</dbReference>
<evidence type="ECO:0000256" key="1">
    <source>
        <dbReference type="ARBA" id="ARBA00022443"/>
    </source>
</evidence>
<dbReference type="Gene3D" id="1.20.870.10">
    <property type="entry name" value="Son of sevenless (SoS) protein Chain: S domain 1"/>
    <property type="match status" value="1"/>
</dbReference>
<dbReference type="SUPFAM" id="SSF50044">
    <property type="entry name" value="SH3-domain"/>
    <property type="match status" value="1"/>
</dbReference>
<dbReference type="PRINTS" id="PR00452">
    <property type="entry name" value="SH3DOMAIN"/>
</dbReference>
<comment type="caution">
    <text evidence="10">The sequence shown here is derived from an EMBL/GenBank/DDBJ whole genome shotgun (WGS) entry which is preliminary data.</text>
</comment>
<evidence type="ECO:0000256" key="4">
    <source>
        <dbReference type="PROSITE-ProRule" id="PRU00192"/>
    </source>
</evidence>
<dbReference type="Gene3D" id="1.20.120.230">
    <property type="entry name" value="Alpha-catenin/vinculin-like"/>
    <property type="match status" value="1"/>
</dbReference>
<name>A0A1Y2EUB4_9FUNG</name>
<dbReference type="InterPro" id="IPR036964">
    <property type="entry name" value="RASGEF_cat_dom_sf"/>
</dbReference>
<feature type="domain" description="SH3" evidence="6">
    <location>
        <begin position="1"/>
        <end position="59"/>
    </location>
</feature>
<dbReference type="InterPro" id="IPR019804">
    <property type="entry name" value="Ras_G-nucl-exch_fac_CS"/>
</dbReference>
<dbReference type="SMART" id="SM00456">
    <property type="entry name" value="WW"/>
    <property type="match status" value="2"/>
</dbReference>
<dbReference type="InterPro" id="IPR001452">
    <property type="entry name" value="SH3_domain"/>
</dbReference>
<dbReference type="Pfam" id="PF00617">
    <property type="entry name" value="RasGEF"/>
    <property type="match status" value="1"/>
</dbReference>
<evidence type="ECO:0000259" key="9">
    <source>
        <dbReference type="PROSITE" id="PS50212"/>
    </source>
</evidence>
<dbReference type="SMART" id="SM00147">
    <property type="entry name" value="RasGEF"/>
    <property type="match status" value="1"/>
</dbReference>
<dbReference type="FunFam" id="2.30.30.40:FF:000072">
    <property type="entry name" value="Unconventional Myosin IB"/>
    <property type="match status" value="1"/>
</dbReference>
<evidence type="ECO:0000256" key="5">
    <source>
        <dbReference type="SAM" id="MobiDB-lite"/>
    </source>
</evidence>
<dbReference type="GO" id="GO:0007265">
    <property type="term" value="P:Ras protein signal transduction"/>
    <property type="evidence" value="ECO:0007669"/>
    <property type="project" value="TreeGrafter"/>
</dbReference>
<organism evidence="10 11">
    <name type="scientific">Neocallimastix californiae</name>
    <dbReference type="NCBI Taxonomy" id="1754190"/>
    <lineage>
        <taxon>Eukaryota</taxon>
        <taxon>Fungi</taxon>
        <taxon>Fungi incertae sedis</taxon>
        <taxon>Chytridiomycota</taxon>
        <taxon>Chytridiomycota incertae sedis</taxon>
        <taxon>Neocallimastigomycetes</taxon>
        <taxon>Neocallimastigales</taxon>
        <taxon>Neocallimastigaceae</taxon>
        <taxon>Neocallimastix</taxon>
    </lineage>
</organism>
<feature type="region of interest" description="Disordered" evidence="5">
    <location>
        <begin position="479"/>
        <end position="515"/>
    </location>
</feature>
<dbReference type="SUPFAM" id="SSF51045">
    <property type="entry name" value="WW domain"/>
    <property type="match status" value="1"/>
</dbReference>
<sequence length="1112" mass="127059">MLTQVEAKFDFCGQDNSQLSFKQGDIIQVISRLDSGWWDGICNGERGWFPSNYVTESYVEENQTVQWYPQLDAQGNQYYVNSQTQEVSYEYPLFKSLNDTMISKDAEPLPRNWGMKFTQDNRPYYYNKVTDVTCWSLDEINKETGELLKKRSNSNSFVSINEDISHSTSPKSGELTWEKLSNDIYYCLQQLCNSARINKKELYINHSTSIVETIRTMLYASNTAKRESPVLASNKTLKQHHKHIMNSLSKLVVTTKTASQIWPPPDAVPKMQQAANDVHMSVKNFIKVAKDLNLPLDVKLVEESNSDDKKSETDRDDESQQQNSTKIIAQLEEYSRTISESTQKLTQTIRTQENVSSELIITETRNIVIDVGTFLSVIDEIDYEMLNNDIVVDFKLNRLAVCNSISGLVMATQNAVSNLRPSNFEEQILISTELIEKAVKDFVISTKCLLQEKENADQVQYQKMYNDFNRRASTAASSEISTVNSSNSSSIHSSTNTNDTNFSQVTAIPPSSLPRNRRAMSLSAVGMEVPPDEFPEMEESQIRNRTYSQRSLPSNLTESLNNMYISSPTSTNVVTGPSSVTGVSTNFSINTAATAAGNGNGSVASTVVGSSTGSRKSSAHSLSPLPPPPQLYYDNINVNNSVPVDIDQIDEPKVPYVKLMKLLGTEVTTDIIQEKKEPAKKWFLEYDYDPNDLFFNMEGKVRGGTFEALVERLTCHDSFDSNFTNTFLLTYRSFCTSTQLMSELFKRYSLQQPKGLTELNDINEWHEKKLKPIRLRVCNVVKSWFESYCNETDEDDKKAFEMAKDFFEREIQRDPTFLTVSKLLDKFDLGFTKKIVPSPGREAPIPILPKSLRRIRFIELDPTEIARQLTLMCSKLYNQIQPIECLNKAWSRRENSPAVNIKMMIEMSNQVTRWVAITILQEVDIKRRAANLKHFIYIAEKCYALNNFNTLMSIIAGFNSAPIHRLGRTWDLLSSKVNAILEQLMRIMDRGKNFSTYREQLHSVNPPCVPYLGIYLTDLTFIEDGNPDHIKDNEKLINFSKQSKTADVIREIQQYQNQVYCLQDVPELQNYLKESLERIEDESDMYDTSLRLEPKEREDEKITRLLYESGFL</sequence>
<dbReference type="Pfam" id="PF00397">
    <property type="entry name" value="WW"/>
    <property type="match status" value="1"/>
</dbReference>
<keyword evidence="1 4" id="KW-0728">SH3 domain</keyword>
<dbReference type="SUPFAM" id="SSF48366">
    <property type="entry name" value="Ras GEF"/>
    <property type="match status" value="1"/>
</dbReference>
<feature type="compositionally biased region" description="Low complexity" evidence="5">
    <location>
        <begin position="607"/>
        <end position="623"/>
    </location>
</feature>
<keyword evidence="11" id="KW-1185">Reference proteome</keyword>
<evidence type="ECO:0000259" key="7">
    <source>
        <dbReference type="PROSITE" id="PS50009"/>
    </source>
</evidence>
<dbReference type="CDD" id="cd06224">
    <property type="entry name" value="REM"/>
    <property type="match status" value="1"/>
</dbReference>
<reference evidence="10 11" key="1">
    <citation type="submission" date="2016-08" db="EMBL/GenBank/DDBJ databases">
        <title>A Parts List for Fungal Cellulosomes Revealed by Comparative Genomics.</title>
        <authorList>
            <consortium name="DOE Joint Genome Institute"/>
            <person name="Haitjema C.H."/>
            <person name="Gilmore S.P."/>
            <person name="Henske J.K."/>
            <person name="Solomon K.V."/>
            <person name="De Groot R."/>
            <person name="Kuo A."/>
            <person name="Mondo S.J."/>
            <person name="Salamov A.A."/>
            <person name="Labutti K."/>
            <person name="Zhao Z."/>
            <person name="Chiniquy J."/>
            <person name="Barry K."/>
            <person name="Brewer H.M."/>
            <person name="Purvine S.O."/>
            <person name="Wright A.T."/>
            <person name="Boxma B."/>
            <person name="Van Alen T."/>
            <person name="Hackstein J.H."/>
            <person name="Baker S.E."/>
            <person name="Grigoriev I.V."/>
            <person name="O'Malley M.A."/>
        </authorList>
    </citation>
    <scope>NUCLEOTIDE SEQUENCE [LARGE SCALE GENOMIC DNA]</scope>
    <source>
        <strain evidence="10 11">G1</strain>
    </source>
</reference>
<keyword evidence="2 3" id="KW-0344">Guanine-nucleotide releasing factor</keyword>
<dbReference type="InterPro" id="IPR036020">
    <property type="entry name" value="WW_dom_sf"/>
</dbReference>